<reference evidence="7" key="2">
    <citation type="submission" date="2021-04" db="EMBL/GenBank/DDBJ databases">
        <authorList>
            <person name="Gilroy R."/>
        </authorList>
    </citation>
    <scope>NUCLEOTIDE SEQUENCE</scope>
    <source>
        <strain evidence="7">CHK172-16539</strain>
    </source>
</reference>
<dbReference type="InterPro" id="IPR024923">
    <property type="entry name" value="PG_synth_SpoVB"/>
</dbReference>
<dbReference type="CDD" id="cd13124">
    <property type="entry name" value="MATE_SpoVB_like"/>
    <property type="match status" value="1"/>
</dbReference>
<dbReference type="Pfam" id="PF01943">
    <property type="entry name" value="Polysacc_synt"/>
    <property type="match status" value="1"/>
</dbReference>
<feature type="transmembrane region" description="Helical" evidence="6">
    <location>
        <begin position="451"/>
        <end position="469"/>
    </location>
</feature>
<comment type="caution">
    <text evidence="7">The sequence shown here is derived from an EMBL/GenBank/DDBJ whole genome shotgun (WGS) entry which is preliminary data.</text>
</comment>
<keyword evidence="4 6" id="KW-1133">Transmembrane helix</keyword>
<feature type="transmembrane region" description="Helical" evidence="6">
    <location>
        <begin position="51"/>
        <end position="72"/>
    </location>
</feature>
<evidence type="ECO:0000256" key="1">
    <source>
        <dbReference type="ARBA" id="ARBA00004651"/>
    </source>
</evidence>
<dbReference type="PANTHER" id="PTHR30250">
    <property type="entry name" value="PST FAMILY PREDICTED COLANIC ACID TRANSPORTER"/>
    <property type="match status" value="1"/>
</dbReference>
<evidence type="ECO:0000256" key="4">
    <source>
        <dbReference type="ARBA" id="ARBA00022989"/>
    </source>
</evidence>
<feature type="transmembrane region" description="Helical" evidence="6">
    <location>
        <begin position="117"/>
        <end position="138"/>
    </location>
</feature>
<protein>
    <submittedName>
        <fullName evidence="7">Polysaccharide biosynthesis protein</fullName>
    </submittedName>
</protein>
<dbReference type="PANTHER" id="PTHR30250:SF29">
    <property type="entry name" value="POLYSACCHARIDE BIOSYNTHESIS PROTEIN C-TERMINAL DOMAIN-CONTAINING PROTEIN"/>
    <property type="match status" value="1"/>
</dbReference>
<proteinExistence type="predicted"/>
<feature type="transmembrane region" description="Helical" evidence="6">
    <location>
        <begin position="282"/>
        <end position="301"/>
    </location>
</feature>
<evidence type="ECO:0000256" key="2">
    <source>
        <dbReference type="ARBA" id="ARBA00022475"/>
    </source>
</evidence>
<dbReference type="GO" id="GO:0005886">
    <property type="term" value="C:plasma membrane"/>
    <property type="evidence" value="ECO:0007669"/>
    <property type="project" value="UniProtKB-SubCell"/>
</dbReference>
<evidence type="ECO:0000256" key="5">
    <source>
        <dbReference type="ARBA" id="ARBA00023136"/>
    </source>
</evidence>
<dbReference type="InterPro" id="IPR050833">
    <property type="entry name" value="Poly_Biosynth_Transport"/>
</dbReference>
<dbReference type="AlphaFoldDB" id="A0A9D2JHG2"/>
<evidence type="ECO:0000313" key="8">
    <source>
        <dbReference type="Proteomes" id="UP000824063"/>
    </source>
</evidence>
<feature type="transmembrane region" description="Helical" evidence="6">
    <location>
        <begin position="481"/>
        <end position="504"/>
    </location>
</feature>
<name>A0A9D2JHG2_9ENTE</name>
<dbReference type="Proteomes" id="UP000824063">
    <property type="component" value="Unassembled WGS sequence"/>
</dbReference>
<accession>A0A9D2JHG2</accession>
<dbReference type="InterPro" id="IPR002797">
    <property type="entry name" value="Polysacc_synth"/>
</dbReference>
<feature type="transmembrane region" description="Helical" evidence="6">
    <location>
        <begin position="183"/>
        <end position="205"/>
    </location>
</feature>
<feature type="transmembrane region" description="Helical" evidence="6">
    <location>
        <begin position="414"/>
        <end position="431"/>
    </location>
</feature>
<feature type="transmembrane region" description="Helical" evidence="6">
    <location>
        <begin position="233"/>
        <end position="262"/>
    </location>
</feature>
<organism evidence="7 8">
    <name type="scientific">Candidatus Enterococcus avicola</name>
    <dbReference type="NCBI Taxonomy" id="2838561"/>
    <lineage>
        <taxon>Bacteria</taxon>
        <taxon>Bacillati</taxon>
        <taxon>Bacillota</taxon>
        <taxon>Bacilli</taxon>
        <taxon>Lactobacillales</taxon>
        <taxon>Enterococcaceae</taxon>
        <taxon>Enterococcus</taxon>
    </lineage>
</organism>
<keyword evidence="5 6" id="KW-0472">Membrane</keyword>
<reference evidence="7" key="1">
    <citation type="journal article" date="2021" name="PeerJ">
        <title>Extensive microbial diversity within the chicken gut microbiome revealed by metagenomics and culture.</title>
        <authorList>
            <person name="Gilroy R."/>
            <person name="Ravi A."/>
            <person name="Getino M."/>
            <person name="Pursley I."/>
            <person name="Horton D.L."/>
            <person name="Alikhan N.F."/>
            <person name="Baker D."/>
            <person name="Gharbi K."/>
            <person name="Hall N."/>
            <person name="Watson M."/>
            <person name="Adriaenssens E.M."/>
            <person name="Foster-Nyarko E."/>
            <person name="Jarju S."/>
            <person name="Secka A."/>
            <person name="Antonio M."/>
            <person name="Oren A."/>
            <person name="Chaudhuri R.R."/>
            <person name="La Ragione R."/>
            <person name="Hildebrand F."/>
            <person name="Pallen M.J."/>
        </authorList>
    </citation>
    <scope>NUCLEOTIDE SEQUENCE</scope>
    <source>
        <strain evidence="7">CHK172-16539</strain>
    </source>
</reference>
<evidence type="ECO:0000256" key="3">
    <source>
        <dbReference type="ARBA" id="ARBA00022692"/>
    </source>
</evidence>
<keyword evidence="3 6" id="KW-0812">Transmembrane</keyword>
<gene>
    <name evidence="7" type="ORF">IAA20_01255</name>
</gene>
<feature type="transmembrane region" description="Helical" evidence="6">
    <location>
        <begin position="357"/>
        <end position="375"/>
    </location>
</feature>
<feature type="transmembrane region" description="Helical" evidence="6">
    <location>
        <begin position="84"/>
        <end position="105"/>
    </location>
</feature>
<keyword evidence="2" id="KW-1003">Cell membrane</keyword>
<sequence>MARYELKKMMRGALVLTIAAFFAKVLSAVYRVPLQNLVGDEGFYVYQQVYPFYGLAMTLALTGLPQFISKYVAEQNGFDEEQTLGQLTTFVSAISLALWGILFVFSRPIAFLMGDVALQMSIQVISFTFLLIPPLTMYRGHLQGQLILVPTALSQVVEQLVRVGVILFAAASFRFFQLTIYQVGAISMAGSFVGGLVAVGILFYAHQRYSQLPLPFWQKSFWRLPQSSIRRRFLVEGGLVSIYSGYLLMLQLIDSFFLVNFLRLSGTPFEMARIEKGVFDRGQPLVQLGLVVALALSTSFLPTLTHYSKNRKSATYLFASKLYLRLTVAIGLAASVGLALVMPYINYTLFTDGAGNQVLSVFVFSIVLMAVVQGYQSIAQSRNHFRPAYQGALVGFAVKIVLTPLLVYLMGTLGASYATLAALVCTLYWFIKNESKAINRFWHERLFGWRLLGSIGVMAVVIRLFYRIFTFFYGTQIDRTMALFLTFAGVLIGITSFIAALLYFKLFSIREWFYLPFGKKILNRMRRKK</sequence>
<evidence type="ECO:0000256" key="6">
    <source>
        <dbReference type="SAM" id="Phobius"/>
    </source>
</evidence>
<dbReference type="EMBL" id="DXBN01000029">
    <property type="protein sequence ID" value="HIZ52559.1"/>
    <property type="molecule type" value="Genomic_DNA"/>
</dbReference>
<evidence type="ECO:0000313" key="7">
    <source>
        <dbReference type="EMBL" id="HIZ52559.1"/>
    </source>
</evidence>
<comment type="subcellular location">
    <subcellularLocation>
        <location evidence="1">Cell membrane</location>
        <topology evidence="1">Multi-pass membrane protein</topology>
    </subcellularLocation>
</comment>
<feature type="transmembrane region" description="Helical" evidence="6">
    <location>
        <begin position="322"/>
        <end position="345"/>
    </location>
</feature>